<evidence type="ECO:0000313" key="1">
    <source>
        <dbReference type="EMBL" id="MBD8869032.1"/>
    </source>
</evidence>
<name>A0A927K323_9ACTN</name>
<organism evidence="1 2">
    <name type="scientific">Nocardioides donggukensis</name>
    <dbReference type="NCBI Taxonomy" id="2774019"/>
    <lineage>
        <taxon>Bacteria</taxon>
        <taxon>Bacillati</taxon>
        <taxon>Actinomycetota</taxon>
        <taxon>Actinomycetes</taxon>
        <taxon>Propionibacteriales</taxon>
        <taxon>Nocardioidaceae</taxon>
        <taxon>Nocardioides</taxon>
    </lineage>
</organism>
<protein>
    <recommendedName>
        <fullName evidence="3">NTP pyrophosphohydrolase</fullName>
    </recommendedName>
</protein>
<accession>A0A927K323</accession>
<dbReference type="RefSeq" id="WP_192141138.1">
    <property type="nucleotide sequence ID" value="NZ_JACYXZ010000001.1"/>
</dbReference>
<sequence>MSRAPASVLVVDAANVVGSRPDGWWRDRAGAARRLHERLLVADLPHDRVVLVLEGAAKGGVPAGTDTHVRTVHAPRDGDATIQAEARAAVEAGATVTVITADRVLRGRVEQLGARAMSPGWLLDLMG</sequence>
<proteinExistence type="predicted"/>
<dbReference type="AlphaFoldDB" id="A0A927K323"/>
<keyword evidence="2" id="KW-1185">Reference proteome</keyword>
<evidence type="ECO:0000313" key="2">
    <source>
        <dbReference type="Proteomes" id="UP000616839"/>
    </source>
</evidence>
<comment type="caution">
    <text evidence="1">The sequence shown here is derived from an EMBL/GenBank/DDBJ whole genome shotgun (WGS) entry which is preliminary data.</text>
</comment>
<evidence type="ECO:0008006" key="3">
    <source>
        <dbReference type="Google" id="ProtNLM"/>
    </source>
</evidence>
<dbReference type="Proteomes" id="UP000616839">
    <property type="component" value="Unassembled WGS sequence"/>
</dbReference>
<dbReference type="EMBL" id="JACYXZ010000001">
    <property type="protein sequence ID" value="MBD8869032.1"/>
    <property type="molecule type" value="Genomic_DNA"/>
</dbReference>
<reference evidence="1" key="1">
    <citation type="submission" date="2020-09" db="EMBL/GenBank/DDBJ databases">
        <title>Nocardioides sp. strain MJB4 16S ribosomal RNA gene Genome sequencing and assembly.</title>
        <authorList>
            <person name="Kim I."/>
        </authorList>
    </citation>
    <scope>NUCLEOTIDE SEQUENCE</scope>
    <source>
        <strain evidence="1">MJB4</strain>
    </source>
</reference>
<gene>
    <name evidence="1" type="ORF">IE331_05300</name>
</gene>